<dbReference type="AlphaFoldDB" id="A0A0C3FKV6"/>
<dbReference type="PANTHER" id="PTHR13390">
    <property type="entry name" value="LIPASE"/>
    <property type="match status" value="1"/>
</dbReference>
<dbReference type="GO" id="GO:0005811">
    <property type="term" value="C:lipid droplet"/>
    <property type="evidence" value="ECO:0007669"/>
    <property type="project" value="UniProtKB-SubCell"/>
</dbReference>
<keyword evidence="4" id="KW-0378">Hydrolase</keyword>
<dbReference type="InParanoid" id="A0A0C3FKV6"/>
<reference evidence="6" key="2">
    <citation type="submission" date="2015-01" db="EMBL/GenBank/DDBJ databases">
        <title>Evolutionary Origins and Diversification of the Mycorrhizal Mutualists.</title>
        <authorList>
            <consortium name="DOE Joint Genome Institute"/>
            <consortium name="Mycorrhizal Genomics Consortium"/>
            <person name="Kohler A."/>
            <person name="Kuo A."/>
            <person name="Nagy L.G."/>
            <person name="Floudas D."/>
            <person name="Copeland A."/>
            <person name="Barry K.W."/>
            <person name="Cichocki N."/>
            <person name="Veneault-Fourrey C."/>
            <person name="LaButti K."/>
            <person name="Lindquist E.A."/>
            <person name="Lipzen A."/>
            <person name="Lundell T."/>
            <person name="Morin E."/>
            <person name="Murat C."/>
            <person name="Riley R."/>
            <person name="Ohm R."/>
            <person name="Sun H."/>
            <person name="Tunlid A."/>
            <person name="Henrissat B."/>
            <person name="Grigoriev I.V."/>
            <person name="Hibbett D.S."/>
            <person name="Martin F."/>
        </authorList>
    </citation>
    <scope>NUCLEOTIDE SEQUENCE [LARGE SCALE GENOMIC DNA]</scope>
    <source>
        <strain evidence="6">F 1598</strain>
    </source>
</reference>
<evidence type="ECO:0000256" key="4">
    <source>
        <dbReference type="ARBA" id="ARBA00022801"/>
    </source>
</evidence>
<dbReference type="GO" id="GO:0016298">
    <property type="term" value="F:lipase activity"/>
    <property type="evidence" value="ECO:0007669"/>
    <property type="project" value="InterPro"/>
</dbReference>
<comment type="subcellular location">
    <subcellularLocation>
        <location evidence="1">Lipid droplet</location>
    </subcellularLocation>
</comment>
<evidence type="ECO:0000313" key="6">
    <source>
        <dbReference type="Proteomes" id="UP000054166"/>
    </source>
</evidence>
<reference evidence="5 6" key="1">
    <citation type="submission" date="2014-04" db="EMBL/GenBank/DDBJ databases">
        <authorList>
            <consortium name="DOE Joint Genome Institute"/>
            <person name="Kuo A."/>
            <person name="Tarkka M."/>
            <person name="Buscot F."/>
            <person name="Kohler A."/>
            <person name="Nagy L.G."/>
            <person name="Floudas D."/>
            <person name="Copeland A."/>
            <person name="Barry K.W."/>
            <person name="Cichocki N."/>
            <person name="Veneault-Fourrey C."/>
            <person name="LaButti K."/>
            <person name="Lindquist E.A."/>
            <person name="Lipzen A."/>
            <person name="Lundell T."/>
            <person name="Morin E."/>
            <person name="Murat C."/>
            <person name="Sun H."/>
            <person name="Tunlid A."/>
            <person name="Henrissat B."/>
            <person name="Grigoriev I.V."/>
            <person name="Hibbett D.S."/>
            <person name="Martin F."/>
            <person name="Nordberg H.P."/>
            <person name="Cantor M.N."/>
            <person name="Hua S.X."/>
        </authorList>
    </citation>
    <scope>NUCLEOTIDE SEQUENCE [LARGE SCALE GENOMIC DNA]</scope>
    <source>
        <strain evidence="5 6">F 1598</strain>
    </source>
</reference>
<dbReference type="InterPro" id="IPR019363">
    <property type="entry name" value="LDAH"/>
</dbReference>
<comment type="similarity">
    <text evidence="2">Belongs to the AB hydrolase superfamily. LDAH family.</text>
</comment>
<dbReference type="InterPro" id="IPR029058">
    <property type="entry name" value="AB_hydrolase_fold"/>
</dbReference>
<name>A0A0C3FKV6_PILCF</name>
<keyword evidence="6" id="KW-1185">Reference proteome</keyword>
<dbReference type="SUPFAM" id="SSF53474">
    <property type="entry name" value="alpha/beta-Hydrolases"/>
    <property type="match status" value="1"/>
</dbReference>
<evidence type="ECO:0000256" key="2">
    <source>
        <dbReference type="ARBA" id="ARBA00008300"/>
    </source>
</evidence>
<dbReference type="OrthoDB" id="448051at2759"/>
<dbReference type="PANTHER" id="PTHR13390:SF0">
    <property type="entry name" value="LIPID DROPLET-ASSOCIATED HYDROLASE"/>
    <property type="match status" value="1"/>
</dbReference>
<evidence type="ECO:0000256" key="3">
    <source>
        <dbReference type="ARBA" id="ARBA00022677"/>
    </source>
</evidence>
<evidence type="ECO:0000256" key="1">
    <source>
        <dbReference type="ARBA" id="ARBA00004502"/>
    </source>
</evidence>
<dbReference type="HOGENOM" id="CLU_018394_1_1_1"/>
<accession>A0A0C3FKV6</accession>
<organism evidence="5 6">
    <name type="scientific">Piloderma croceum (strain F 1598)</name>
    <dbReference type="NCBI Taxonomy" id="765440"/>
    <lineage>
        <taxon>Eukaryota</taxon>
        <taxon>Fungi</taxon>
        <taxon>Dikarya</taxon>
        <taxon>Basidiomycota</taxon>
        <taxon>Agaricomycotina</taxon>
        <taxon>Agaricomycetes</taxon>
        <taxon>Agaricomycetidae</taxon>
        <taxon>Atheliales</taxon>
        <taxon>Atheliaceae</taxon>
        <taxon>Piloderma</taxon>
    </lineage>
</organism>
<dbReference type="GO" id="GO:0019915">
    <property type="term" value="P:lipid storage"/>
    <property type="evidence" value="ECO:0007669"/>
    <property type="project" value="InterPro"/>
</dbReference>
<evidence type="ECO:0008006" key="7">
    <source>
        <dbReference type="Google" id="ProtNLM"/>
    </source>
</evidence>
<proteinExistence type="inferred from homology"/>
<keyword evidence="3" id="KW-0551">Lipid droplet</keyword>
<dbReference type="Proteomes" id="UP000054166">
    <property type="component" value="Unassembled WGS sequence"/>
</dbReference>
<evidence type="ECO:0000313" key="5">
    <source>
        <dbReference type="EMBL" id="KIM80106.1"/>
    </source>
</evidence>
<sequence length="191" mass="21420">PGNPGLLDFYIHSQQSFVYEACHSHAGHTPGVGDADMDALHYDSQNVIDAFDTIKSTFGTNIKVILFSHSVGTWLALQVSILFPTISHISKTPNGRSLSWLFRPPLPRIISAIPPVARIFKGLFSLPFRSWPRTQIIVFQSLLSSPSSIFTALSMGHDEMKNICVLDTVLVAFLMHKERIWFYFGEKDGWV</sequence>
<dbReference type="Pfam" id="PF10230">
    <property type="entry name" value="LIDHydrolase"/>
    <property type="match status" value="1"/>
</dbReference>
<dbReference type="EMBL" id="KN833005">
    <property type="protein sequence ID" value="KIM80106.1"/>
    <property type="molecule type" value="Genomic_DNA"/>
</dbReference>
<gene>
    <name evidence="5" type="ORF">PILCRDRAFT_73489</name>
</gene>
<feature type="non-terminal residue" evidence="5">
    <location>
        <position position="1"/>
    </location>
</feature>
<protein>
    <recommendedName>
        <fullName evidence="7">AB hydrolase-1 domain-containing protein</fullName>
    </recommendedName>
</protein>